<feature type="compositionally biased region" description="Polar residues" evidence="1">
    <location>
        <begin position="153"/>
        <end position="170"/>
    </location>
</feature>
<proteinExistence type="predicted"/>
<name>A0AAP0S635_LIQFO</name>
<sequence length="252" mass="27970">MSLHSRLSLAASKFQAIAESRRAGISLLHELVLVALLFSSETAARHLVGSFKRHVICVDSPFSELENPIYPSEIIKLDSGLARQGAFGWWNGNVMQGNVPLLRNGNVRYGNPFRRLVGGMESNIPSTIPTLMFGKVRKVMPNMAKIPTIPSHALSSNTDKPSFTYPTKTRNPSLPIAQSLTLVDDWKIRSEIPLFQTSRRSHNTHRNADDPTIRSHMPFLSQSRQTLAPLTVIDDQEGFEIPSHSPRGLLGL</sequence>
<evidence type="ECO:0000313" key="2">
    <source>
        <dbReference type="EMBL" id="KAK9291636.1"/>
    </source>
</evidence>
<dbReference type="Proteomes" id="UP001415857">
    <property type="component" value="Unassembled WGS sequence"/>
</dbReference>
<reference evidence="2 3" key="1">
    <citation type="journal article" date="2024" name="Plant J.">
        <title>Genome sequences and population genomics reveal climatic adaptation and genomic divergence between two closely related sweetgum species.</title>
        <authorList>
            <person name="Xu W.Q."/>
            <person name="Ren C.Q."/>
            <person name="Zhang X.Y."/>
            <person name="Comes H.P."/>
            <person name="Liu X.H."/>
            <person name="Li Y.G."/>
            <person name="Kettle C.J."/>
            <person name="Jalonen R."/>
            <person name="Gaisberger H."/>
            <person name="Ma Y.Z."/>
            <person name="Qiu Y.X."/>
        </authorList>
    </citation>
    <scope>NUCLEOTIDE SEQUENCE [LARGE SCALE GENOMIC DNA]</scope>
    <source>
        <strain evidence="2">Hangzhou</strain>
    </source>
</reference>
<accession>A0AAP0S635</accession>
<gene>
    <name evidence="2" type="ORF">L1049_019585</name>
</gene>
<evidence type="ECO:0000313" key="3">
    <source>
        <dbReference type="Proteomes" id="UP001415857"/>
    </source>
</evidence>
<organism evidence="2 3">
    <name type="scientific">Liquidambar formosana</name>
    <name type="common">Formosan gum</name>
    <dbReference type="NCBI Taxonomy" id="63359"/>
    <lineage>
        <taxon>Eukaryota</taxon>
        <taxon>Viridiplantae</taxon>
        <taxon>Streptophyta</taxon>
        <taxon>Embryophyta</taxon>
        <taxon>Tracheophyta</taxon>
        <taxon>Spermatophyta</taxon>
        <taxon>Magnoliopsida</taxon>
        <taxon>eudicotyledons</taxon>
        <taxon>Gunneridae</taxon>
        <taxon>Pentapetalae</taxon>
        <taxon>Saxifragales</taxon>
        <taxon>Altingiaceae</taxon>
        <taxon>Liquidambar</taxon>
    </lineage>
</organism>
<protein>
    <submittedName>
        <fullName evidence="2">Uncharacterized protein</fullName>
    </submittedName>
</protein>
<comment type="caution">
    <text evidence="2">The sequence shown here is derived from an EMBL/GenBank/DDBJ whole genome shotgun (WGS) entry which is preliminary data.</text>
</comment>
<dbReference type="EMBL" id="JBBPBK010000001">
    <property type="protein sequence ID" value="KAK9291636.1"/>
    <property type="molecule type" value="Genomic_DNA"/>
</dbReference>
<feature type="region of interest" description="Disordered" evidence="1">
    <location>
        <begin position="150"/>
        <end position="170"/>
    </location>
</feature>
<evidence type="ECO:0000256" key="1">
    <source>
        <dbReference type="SAM" id="MobiDB-lite"/>
    </source>
</evidence>
<keyword evidence="3" id="KW-1185">Reference proteome</keyword>
<dbReference type="AlphaFoldDB" id="A0AAP0S635"/>